<gene>
    <name evidence="2" type="ORF">SAMN05421642_103344</name>
</gene>
<keyword evidence="3" id="KW-1185">Reference proteome</keyword>
<accession>A0A239FNA4</accession>
<dbReference type="Proteomes" id="UP000198327">
    <property type="component" value="Unassembled WGS sequence"/>
</dbReference>
<keyword evidence="1" id="KW-1133">Transmembrane helix</keyword>
<dbReference type="OrthoDB" id="4467323at2"/>
<sequence length="82" mass="9706">MKRVAVSMFVALFLLGLFIEYWWVLALVAAGYCGLRAWQWWQIAEEERRRQDEMTAARADYEHQQFMAGNSIGWYGQYPPAR</sequence>
<evidence type="ECO:0000313" key="3">
    <source>
        <dbReference type="Proteomes" id="UP000198327"/>
    </source>
</evidence>
<keyword evidence="1" id="KW-0812">Transmembrane</keyword>
<feature type="transmembrane region" description="Helical" evidence="1">
    <location>
        <begin position="6"/>
        <end position="33"/>
    </location>
</feature>
<evidence type="ECO:0000256" key="1">
    <source>
        <dbReference type="SAM" id="Phobius"/>
    </source>
</evidence>
<dbReference type="AlphaFoldDB" id="A0A239FNA4"/>
<dbReference type="RefSeq" id="WP_089244506.1">
    <property type="nucleotide sequence ID" value="NZ_FZOW01000003.1"/>
</dbReference>
<name>A0A239FNA4_9NOCA</name>
<organism evidence="2 3">
    <name type="scientific">Rhodococcoides kyotonense</name>
    <dbReference type="NCBI Taxonomy" id="398843"/>
    <lineage>
        <taxon>Bacteria</taxon>
        <taxon>Bacillati</taxon>
        <taxon>Actinomycetota</taxon>
        <taxon>Actinomycetes</taxon>
        <taxon>Mycobacteriales</taxon>
        <taxon>Nocardiaceae</taxon>
        <taxon>Rhodococcoides</taxon>
    </lineage>
</organism>
<keyword evidence="1" id="KW-0472">Membrane</keyword>
<proteinExistence type="predicted"/>
<protein>
    <submittedName>
        <fullName evidence="2">Uncharacterized protein</fullName>
    </submittedName>
</protein>
<reference evidence="3" key="1">
    <citation type="submission" date="2017-06" db="EMBL/GenBank/DDBJ databases">
        <authorList>
            <person name="Varghese N."/>
            <person name="Submissions S."/>
        </authorList>
    </citation>
    <scope>NUCLEOTIDE SEQUENCE [LARGE SCALE GENOMIC DNA]</scope>
    <source>
        <strain evidence="3">JCM 23211</strain>
    </source>
</reference>
<dbReference type="EMBL" id="FZOW01000003">
    <property type="protein sequence ID" value="SNS57424.1"/>
    <property type="molecule type" value="Genomic_DNA"/>
</dbReference>
<evidence type="ECO:0000313" key="2">
    <source>
        <dbReference type="EMBL" id="SNS57424.1"/>
    </source>
</evidence>